<accession>A0AA35QXJ4</accession>
<dbReference type="Pfam" id="PF02259">
    <property type="entry name" value="FAT"/>
    <property type="match status" value="1"/>
</dbReference>
<dbReference type="CDD" id="cd05163">
    <property type="entry name" value="PIKK_TRRAP"/>
    <property type="match status" value="1"/>
</dbReference>
<feature type="compositionally biased region" description="Gly residues" evidence="2">
    <location>
        <begin position="722"/>
        <end position="731"/>
    </location>
</feature>
<evidence type="ECO:0000313" key="7">
    <source>
        <dbReference type="Proteomes" id="UP001174909"/>
    </source>
</evidence>
<dbReference type="InterPro" id="IPR000403">
    <property type="entry name" value="PI3/4_kinase_cat_dom"/>
</dbReference>
<feature type="region of interest" description="Disordered" evidence="2">
    <location>
        <begin position="783"/>
        <end position="827"/>
    </location>
</feature>
<dbReference type="Pfam" id="PF20206">
    <property type="entry name" value="Tra1_ring"/>
    <property type="match status" value="1"/>
</dbReference>
<dbReference type="InterPro" id="IPR046805">
    <property type="entry name" value="Tra1_ring"/>
</dbReference>
<dbReference type="SMART" id="SM01343">
    <property type="entry name" value="FATC"/>
    <property type="match status" value="1"/>
</dbReference>
<dbReference type="PANTHER" id="PTHR11139">
    <property type="entry name" value="ATAXIA TELANGIECTASIA MUTATED ATM -RELATED"/>
    <property type="match status" value="1"/>
</dbReference>
<feature type="compositionally biased region" description="Polar residues" evidence="2">
    <location>
        <begin position="703"/>
        <end position="714"/>
    </location>
</feature>
<reference evidence="6" key="1">
    <citation type="submission" date="2023-03" db="EMBL/GenBank/DDBJ databases">
        <authorList>
            <person name="Steffen K."/>
            <person name="Cardenas P."/>
        </authorList>
    </citation>
    <scope>NUCLEOTIDE SEQUENCE</scope>
</reference>
<sequence length="1400" mass="156550">MLIEETAEAGALSRLSSKLSQFLSELKSVRSRQFLLSLAQLCYSDTSLAYETWVTLFPRLWACLSDHQRQALSGEVSPFMCSGAHVTQIDSHPSPVGAFLEGALLCKPQPPVRSCVLQYLSKTHNYWHGGALLLEDRAQPQLGKPNEAKQPPSYDGNYSDQLLDPFRQETLDSLSDVYASLNEEDLWAGLWTLRCQFPQTVTAIAFESQGLFEQAQQSYESAIKQAKDLHDTAAAPPSVISEYEVWEANWCRCAQELGQWETLSDFGRSQNGANPFLVLENAWRIQDWIAMKEASTQAEPICSEAYSSKLNLLRGFLALCYPDEQRLSAVEKLIEAASIQSIKQWRRFPKIVARAHVPLLQLSQQIMELQEAHTVHNGLQMGGLTRQNFHTDVKTIFKTWKNRLPTCSDDLSHWSDIFCWRQLHYKHLVKAYENSPNTEQNNHAMVVVHHSATAIIEYAKIARKQHLHSVCLDSLSKIHSIPSVPVLDCFQKIRQQVKCYIQMSGVMETSELQDALEVIESTNLKYFTKEMIAEFMALKGNFLAHIGRSEDANRSFSAAVQLHDSLVKAWALWGDYLDQLFTSDRNLTLAVSALTCFLHACRNQGEGKSRKYLARIIWMLTFDDEKSTLAETVEKYYIGISPVLWLPWIPQLLTCLVRKEGGHILNLLCGVGKAYPQAVYFPIRTLYLTLKMEQREKHKADQQSKASTPTATTAGESSSQHGVGGGEGGGQAEPMDTTLSTGNGAQGVKIHSGPDLSLAKQLNQVQLLQAKITAITSQLQLKTGPAPNATPTTQPHDPATGVPASSSSSVSTPSTQASGGGGGGGESIPIRAPASLWRCSRIMHLLRDLHPTLLSALEGIVDQMVWFRENWYEELLRQLNEGLIMCQAAAFASRADVANAQIPPEMFQFVKRLVSTFGIGLEQSGSGSSGTGGGGGGGPMSHESLAKRAQAAAQDPAFQRLKAQFASDFDFSAPGAKRLHTLMAKLKRWIKILELKTKSLQKSFLLEDRCRFLSNFSLATADMDIPGEYLMPKTMPYYVRIARFMPRVEIVQRHHSTVRRLYIQGDNGKIYPYLVVNDTQVSRCRSEERVLQLLAMINLYLNKNKETSRRYLQFAVPRLVAVAPQMRLVEDNTSNISLTDIFKQYCGSANQEWDSPMVQYYERLALLQSQGESITPETLQTLFSQIQTSHAPQTLLREWGEKSYATSTDFWTFRMQFTKHLALCGMAEFVFHLTRLEPDLLYIVRSTGCLTQAFLTFDINKKGELDANRSVPFRLTPAIQHLVSPIGIAGPMHMSMVAFARCLVQANHSLPSILQAVLRDQFITWQKKQQEEQSNTLVSTADIDNETIISLVTGAVSAILTRLHNLAEFEDGSSKVSTFISEAGNIRNLCRMDPAWNPWL</sequence>
<evidence type="ECO:0000259" key="4">
    <source>
        <dbReference type="PROSITE" id="PS51189"/>
    </source>
</evidence>
<organism evidence="6 7">
    <name type="scientific">Geodia barretti</name>
    <name type="common">Barrett's horny sponge</name>
    <dbReference type="NCBI Taxonomy" id="519541"/>
    <lineage>
        <taxon>Eukaryota</taxon>
        <taxon>Metazoa</taxon>
        <taxon>Porifera</taxon>
        <taxon>Demospongiae</taxon>
        <taxon>Heteroscleromorpha</taxon>
        <taxon>Tetractinellida</taxon>
        <taxon>Astrophorina</taxon>
        <taxon>Geodiidae</taxon>
        <taxon>Geodia</taxon>
    </lineage>
</organism>
<protein>
    <submittedName>
        <fullName evidence="6">Transformation/transcription domain-associated protein</fullName>
    </submittedName>
</protein>
<feature type="compositionally biased region" description="Gly residues" evidence="2">
    <location>
        <begin position="927"/>
        <end position="939"/>
    </location>
</feature>
<evidence type="ECO:0000259" key="5">
    <source>
        <dbReference type="PROSITE" id="PS51190"/>
    </source>
</evidence>
<evidence type="ECO:0000313" key="6">
    <source>
        <dbReference type="EMBL" id="CAI7995996.1"/>
    </source>
</evidence>
<dbReference type="Proteomes" id="UP001174909">
    <property type="component" value="Unassembled WGS sequence"/>
</dbReference>
<gene>
    <name evidence="6" type="ORF">GBAR_LOCUS1800</name>
</gene>
<dbReference type="InterPro" id="IPR050517">
    <property type="entry name" value="DDR_Repair_Kinase"/>
</dbReference>
<evidence type="ECO:0000256" key="1">
    <source>
        <dbReference type="ARBA" id="ARBA00007234"/>
    </source>
</evidence>
<dbReference type="GO" id="GO:0005634">
    <property type="term" value="C:nucleus"/>
    <property type="evidence" value="ECO:0007669"/>
    <property type="project" value="TreeGrafter"/>
</dbReference>
<dbReference type="InterPro" id="IPR011009">
    <property type="entry name" value="Kinase-like_dom_sf"/>
</dbReference>
<dbReference type="SMART" id="SM00146">
    <property type="entry name" value="PI3Kc"/>
    <property type="match status" value="1"/>
</dbReference>
<dbReference type="PROSITE" id="PS51190">
    <property type="entry name" value="FATC"/>
    <property type="match status" value="1"/>
</dbReference>
<feature type="domain" description="PI3K/PI4K catalytic" evidence="3">
    <location>
        <begin position="1045"/>
        <end position="1367"/>
    </location>
</feature>
<feature type="domain" description="FATC" evidence="5">
    <location>
        <begin position="1368"/>
        <end position="1400"/>
    </location>
</feature>
<dbReference type="Pfam" id="PF00454">
    <property type="entry name" value="PI3_PI4_kinase"/>
    <property type="match status" value="1"/>
</dbReference>
<feature type="region of interest" description="Disordered" evidence="2">
    <location>
        <begin position="924"/>
        <end position="946"/>
    </location>
</feature>
<dbReference type="SUPFAM" id="SSF56112">
    <property type="entry name" value="Protein kinase-like (PK-like)"/>
    <property type="match status" value="1"/>
</dbReference>
<dbReference type="InterPro" id="IPR003151">
    <property type="entry name" value="PIK-rel_kinase_FAT"/>
</dbReference>
<name>A0AA35QXJ4_GEOBA</name>
<evidence type="ECO:0000256" key="2">
    <source>
        <dbReference type="SAM" id="MobiDB-lite"/>
    </source>
</evidence>
<dbReference type="EMBL" id="CASHTH010000261">
    <property type="protein sequence ID" value="CAI7995996.1"/>
    <property type="molecule type" value="Genomic_DNA"/>
</dbReference>
<feature type="compositionally biased region" description="Low complexity" evidence="2">
    <location>
        <begin position="798"/>
        <end position="817"/>
    </location>
</feature>
<dbReference type="PROSITE" id="PS50290">
    <property type="entry name" value="PI3_4_KINASE_3"/>
    <property type="match status" value="1"/>
</dbReference>
<dbReference type="GO" id="GO:0006355">
    <property type="term" value="P:regulation of DNA-templated transcription"/>
    <property type="evidence" value="ECO:0007669"/>
    <property type="project" value="TreeGrafter"/>
</dbReference>
<dbReference type="PANTHER" id="PTHR11139:SF1">
    <property type="entry name" value="TRANSFORMATION_TRANSCRIPTION DOMAIN-ASSOCIATED PROTEIN"/>
    <property type="match status" value="1"/>
</dbReference>
<dbReference type="InterPro" id="IPR003152">
    <property type="entry name" value="FATC_dom"/>
</dbReference>
<comment type="caution">
    <text evidence="6">The sequence shown here is derived from an EMBL/GenBank/DDBJ whole genome shotgun (WGS) entry which is preliminary data.</text>
</comment>
<dbReference type="PROSITE" id="PS51189">
    <property type="entry name" value="FAT"/>
    <property type="match status" value="1"/>
</dbReference>
<feature type="domain" description="FAT" evidence="4">
    <location>
        <begin position="116"/>
        <end position="689"/>
    </location>
</feature>
<evidence type="ECO:0000259" key="3">
    <source>
        <dbReference type="PROSITE" id="PS50290"/>
    </source>
</evidence>
<feature type="region of interest" description="Disordered" evidence="2">
    <location>
        <begin position="698"/>
        <end position="748"/>
    </location>
</feature>
<dbReference type="GO" id="GO:0035267">
    <property type="term" value="C:NuA4 histone acetyltransferase complex"/>
    <property type="evidence" value="ECO:0007669"/>
    <property type="project" value="TreeGrafter"/>
</dbReference>
<comment type="similarity">
    <text evidence="1">Belongs to the PI3/PI4-kinase family. TRA1 subfamily.</text>
</comment>
<dbReference type="GO" id="GO:0000124">
    <property type="term" value="C:SAGA complex"/>
    <property type="evidence" value="ECO:0007669"/>
    <property type="project" value="TreeGrafter"/>
</dbReference>
<keyword evidence="7" id="KW-1185">Reference proteome</keyword>
<dbReference type="GO" id="GO:0006281">
    <property type="term" value="P:DNA repair"/>
    <property type="evidence" value="ECO:0007669"/>
    <property type="project" value="TreeGrafter"/>
</dbReference>
<dbReference type="InterPro" id="IPR014009">
    <property type="entry name" value="PIK_FAT"/>
</dbReference>
<proteinExistence type="inferred from homology"/>